<comment type="caution">
    <text evidence="1">The sequence shown here is derived from an EMBL/GenBank/DDBJ whole genome shotgun (WGS) entry which is preliminary data.</text>
</comment>
<protein>
    <submittedName>
        <fullName evidence="1">Uncharacterized protein</fullName>
    </submittedName>
</protein>
<organism evidence="1 2">
    <name type="scientific">Armillaria borealis</name>
    <dbReference type="NCBI Taxonomy" id="47425"/>
    <lineage>
        <taxon>Eukaryota</taxon>
        <taxon>Fungi</taxon>
        <taxon>Dikarya</taxon>
        <taxon>Basidiomycota</taxon>
        <taxon>Agaricomycotina</taxon>
        <taxon>Agaricomycetes</taxon>
        <taxon>Agaricomycetidae</taxon>
        <taxon>Agaricales</taxon>
        <taxon>Marasmiineae</taxon>
        <taxon>Physalacriaceae</taxon>
        <taxon>Armillaria</taxon>
    </lineage>
</organism>
<dbReference type="Proteomes" id="UP001175226">
    <property type="component" value="Unassembled WGS sequence"/>
</dbReference>
<keyword evidence="2" id="KW-1185">Reference proteome</keyword>
<dbReference type="EMBL" id="JAUEPT010000363">
    <property type="protein sequence ID" value="KAK0421681.1"/>
    <property type="molecule type" value="Genomic_DNA"/>
</dbReference>
<evidence type="ECO:0000313" key="1">
    <source>
        <dbReference type="EMBL" id="KAK0421681.1"/>
    </source>
</evidence>
<proteinExistence type="predicted"/>
<accession>A0AA39M4U5</accession>
<name>A0AA39M4U5_9AGAR</name>
<sequence>MSSMEAAVRDASGKPNKKWLVIRWMMLRPRRGAPSLWGWVVGNLDSSAFYSALAQSLSSSITCFWEFGALAFRCKVQVVEREGDVDSETQQDRAQQRLDAVVDAKDKFRVAEKYRPYFPLAFLLHGLSSLPSKPMIAPSSSVGQCSPSTAPQPSSLALAQRLIEKKGLRRHDVYSPLSARPSLLTDMQFTCTVQLTFYGDATFGTAGHYTTRTLEGVSLTHTVSSAGILSLSWS</sequence>
<dbReference type="AlphaFoldDB" id="A0AA39M4U5"/>
<evidence type="ECO:0000313" key="2">
    <source>
        <dbReference type="Proteomes" id="UP001175226"/>
    </source>
</evidence>
<gene>
    <name evidence="1" type="ORF">EV421DRAFT_1746617</name>
</gene>
<reference evidence="1" key="1">
    <citation type="submission" date="2023-06" db="EMBL/GenBank/DDBJ databases">
        <authorList>
            <consortium name="Lawrence Berkeley National Laboratory"/>
            <person name="Ahrendt S."/>
            <person name="Sahu N."/>
            <person name="Indic B."/>
            <person name="Wong-Bajracharya J."/>
            <person name="Merenyi Z."/>
            <person name="Ke H.-M."/>
            <person name="Monk M."/>
            <person name="Kocsube S."/>
            <person name="Drula E."/>
            <person name="Lipzen A."/>
            <person name="Balint B."/>
            <person name="Henrissat B."/>
            <person name="Andreopoulos B."/>
            <person name="Martin F.M."/>
            <person name="Harder C.B."/>
            <person name="Rigling D."/>
            <person name="Ford K.L."/>
            <person name="Foster G.D."/>
            <person name="Pangilinan J."/>
            <person name="Papanicolaou A."/>
            <person name="Barry K."/>
            <person name="LaButti K."/>
            <person name="Viragh M."/>
            <person name="Koriabine M."/>
            <person name="Yan M."/>
            <person name="Riley R."/>
            <person name="Champramary S."/>
            <person name="Plett K.L."/>
            <person name="Tsai I.J."/>
            <person name="Slot J."/>
            <person name="Sipos G."/>
            <person name="Plett J."/>
            <person name="Nagy L.G."/>
            <person name="Grigoriev I.V."/>
        </authorList>
    </citation>
    <scope>NUCLEOTIDE SEQUENCE</scope>
    <source>
        <strain evidence="1">FPL87.14</strain>
    </source>
</reference>